<evidence type="ECO:0000256" key="8">
    <source>
        <dbReference type="ARBA" id="ARBA00022787"/>
    </source>
</evidence>
<sequence length="388" mass="43649">MQIFVKTLTGKTITLEVEPSDTIENVKAKIQDKEGIPPDQQRLIFAGKQLEDGRTLSDYNIQKEPSDTIENVKAKIQDKEGIPPDQQRLIFAGKQLEDGRTLSDYNIQKESTLHLVLRLRGGMQIFVKTLTGKTITLEVEPSDTIENVKAKIQDKEGIPPDQQRLIFAGKQLEDGRTLSDYNIQKESTLHLVLRLRGGMQIFVKTLTGKTITLEVEPSDTIENVKAKIQDKEGIPPDQQRLIFAGKQLEDGRTLSDYNIQKESTLHLVLRLRGGMQIFVKTLTGKTITLEVEPSDTIENVKAKIQDKEGIPPDQQRLIFAGKQLEDGRTLSDTIENVKAKIQDKEGIPPDQQRLIFAGKQLEDGRTLSDYNIQKESTLHLVLRLRGGV</sequence>
<dbReference type="PROSITE" id="PS50053">
    <property type="entry name" value="UBIQUITIN_2"/>
    <property type="match status" value="5"/>
</dbReference>
<reference evidence="13" key="1">
    <citation type="journal article" date="2004" name="Nat. Genet.">
        <title>Complete sequencing and characterization of 21,243 full-length human cDNAs.</title>
        <authorList>
            <person name="Ota T."/>
            <person name="Suzuki Y."/>
            <person name="Nishikawa T."/>
            <person name="Otsuki T."/>
            <person name="Sugiyama T."/>
            <person name="Irie R."/>
            <person name="Wakamatsu A."/>
            <person name="Hayashi K."/>
            <person name="Sato H."/>
            <person name="Nagai K."/>
            <person name="Kimura K."/>
            <person name="Makita H."/>
            <person name="Sekine M."/>
            <person name="Obayashi M."/>
            <person name="Nishi T."/>
            <person name="Shibahara T."/>
            <person name="Tanaka T."/>
            <person name="Ishii S."/>
            <person name="Yamamoto J."/>
            <person name="Saito K."/>
            <person name="Kawai Y."/>
            <person name="Isono Y."/>
            <person name="Nakamura Y."/>
            <person name="Nagahari K."/>
            <person name="Murakami K."/>
            <person name="Yasuda T."/>
            <person name="Iwayanagi T."/>
            <person name="Wagatsuma M."/>
            <person name="Shiratori A."/>
            <person name="Sudo H."/>
            <person name="Hosoiri T."/>
            <person name="Kaku Y."/>
            <person name="Kodaira H."/>
            <person name="Kondo H."/>
            <person name="Sugawara M."/>
            <person name="Takahashi M."/>
            <person name="Kanda K."/>
            <person name="Yokoi T."/>
            <person name="Furuya T."/>
            <person name="Kikkawa E."/>
            <person name="Omura Y."/>
            <person name="Abe K."/>
            <person name="Kamihara K."/>
            <person name="Katsuta N."/>
            <person name="Sato K."/>
            <person name="Tanikawa M."/>
            <person name="Yamazaki M."/>
            <person name="Ninomiya K."/>
            <person name="Ishibashi T."/>
            <person name="Yamashita H."/>
            <person name="Murakawa K."/>
            <person name="Fujimori K."/>
            <person name="Tanai H."/>
            <person name="Kimata M."/>
            <person name="Watanabe M."/>
            <person name="Hiraoka S."/>
            <person name="Chiba Y."/>
            <person name="Ishida S."/>
            <person name="Ono Y."/>
            <person name="Takiguchi S."/>
            <person name="Watanabe S."/>
            <person name="Yosida M."/>
            <person name="Hotuta T."/>
            <person name="Kusano J."/>
            <person name="Kanehori K."/>
            <person name="Takahashi-Fujii A."/>
            <person name="Hara H."/>
            <person name="Tanase T."/>
            <person name="Nomura Y."/>
            <person name="Togiya S."/>
            <person name="Komai F."/>
            <person name="Hara R."/>
            <person name="Takeuchi K."/>
            <person name="Arita M."/>
            <person name="Imose N."/>
            <person name="Musashino K."/>
            <person name="Yuuki H."/>
            <person name="Oshima A."/>
            <person name="Sasaki N."/>
            <person name="Aotsuka S."/>
            <person name="Yoshikawa Y."/>
            <person name="Matsunawa H."/>
            <person name="Ichihara T."/>
            <person name="Shiohata N."/>
            <person name="Sano S."/>
            <person name="Moriya S."/>
            <person name="Momiyama H."/>
            <person name="Satoh N."/>
            <person name="Takami S."/>
            <person name="Terashima Y."/>
            <person name="Suzuki O."/>
            <person name="Nakagawa S."/>
            <person name="Senoh A."/>
            <person name="Mizoguchi H."/>
            <person name="Goto Y."/>
            <person name="Shimizu F."/>
            <person name="Wakebe H."/>
            <person name="Hishigaki H."/>
            <person name="Watanabe T."/>
            <person name="Sugiyama A."/>
            <person name="Takemoto M."/>
            <person name="Kawakami B."/>
            <person name="Yamazaki M."/>
            <person name="Watanabe K."/>
            <person name="Kumagai A."/>
            <person name="Itakura S."/>
            <person name="Fukuzumi Y."/>
            <person name="Fujimori Y."/>
            <person name="Komiyama M."/>
            <person name="Tashiro H."/>
            <person name="Tanigami A."/>
            <person name="Fujiwara T."/>
            <person name="Ono T."/>
            <person name="Yamada K."/>
            <person name="Fujii Y."/>
            <person name="Ozaki K."/>
            <person name="Hirao M."/>
            <person name="Ohmori Y."/>
            <person name="Kawabata A."/>
            <person name="Hikiji T."/>
            <person name="Kobatake N."/>
            <person name="Inagaki H."/>
            <person name="Ikema Y."/>
            <person name="Okamoto S."/>
            <person name="Okitani R."/>
            <person name="Kawakami T."/>
            <person name="Noguchi S."/>
            <person name="Itoh T."/>
            <person name="Shigeta K."/>
            <person name="Senba T."/>
            <person name="Matsumura K."/>
            <person name="Nakajima Y."/>
            <person name="Mizuno T."/>
            <person name="Morinaga M."/>
            <person name="Sasaki M."/>
            <person name="Togashi T."/>
            <person name="Oyama M."/>
            <person name="Hata H."/>
            <person name="Watanabe M."/>
            <person name="Komatsu T."/>
            <person name="Mizushima-Sugano J."/>
            <person name="Satoh T."/>
            <person name="Shirai Y."/>
            <person name="Takahashi Y."/>
            <person name="Nakagawa K."/>
            <person name="Okumura K."/>
            <person name="Nagase T."/>
            <person name="Nomura N."/>
            <person name="Kikuchi H."/>
            <person name="Masuho Y."/>
            <person name="Yamashita R."/>
            <person name="Nakai K."/>
            <person name="Yada T."/>
            <person name="Nakamura Y."/>
            <person name="Ohara O."/>
            <person name="Isogai T."/>
            <person name="Sugano S."/>
        </authorList>
    </citation>
    <scope>NUCLEOTIDE SEQUENCE</scope>
    <source>
        <tissue evidence="13">Skeletal muscle</tissue>
    </source>
</reference>
<evidence type="ECO:0000256" key="1">
    <source>
        <dbReference type="ARBA" id="ARBA00004123"/>
    </source>
</evidence>
<keyword evidence="8" id="KW-1000">Mitochondrion outer membrane</keyword>
<dbReference type="CDD" id="cd01803">
    <property type="entry name" value="Ubl_ubiquitin"/>
    <property type="match status" value="2"/>
</dbReference>
<keyword evidence="11" id="KW-0539">Nucleus</keyword>
<feature type="domain" description="Ubiquitin-like" evidence="12">
    <location>
        <begin position="199"/>
        <end position="274"/>
    </location>
</feature>
<feature type="domain" description="Ubiquitin-like" evidence="12">
    <location>
        <begin position="123"/>
        <end position="198"/>
    </location>
</feature>
<feature type="domain" description="Ubiquitin-like" evidence="12">
    <location>
        <begin position="1"/>
        <end position="64"/>
    </location>
</feature>
<organism evidence="13">
    <name type="scientific">Homo sapiens</name>
    <name type="common">Human</name>
    <dbReference type="NCBI Taxonomy" id="9606"/>
    <lineage>
        <taxon>Eukaryota</taxon>
        <taxon>Metazoa</taxon>
        <taxon>Chordata</taxon>
        <taxon>Craniata</taxon>
        <taxon>Vertebrata</taxon>
        <taxon>Euteleostomi</taxon>
        <taxon>Mammalia</taxon>
        <taxon>Eutheria</taxon>
        <taxon>Euarchontoglires</taxon>
        <taxon>Primates</taxon>
        <taxon>Haplorrhini</taxon>
        <taxon>Catarrhini</taxon>
        <taxon>Hominidae</taxon>
        <taxon>Homo</taxon>
    </lineage>
</organism>
<dbReference type="SUPFAM" id="SSF54236">
    <property type="entry name" value="Ubiquitin-like"/>
    <property type="match status" value="6"/>
</dbReference>
<keyword evidence="5" id="KW-0963">Cytoplasm</keyword>
<feature type="domain" description="Ubiquitin-like" evidence="12">
    <location>
        <begin position="275"/>
        <end position="387"/>
    </location>
</feature>
<dbReference type="Pfam" id="PF00240">
    <property type="entry name" value="ubiquitin"/>
    <property type="match status" value="4"/>
</dbReference>
<dbReference type="GO" id="GO:0005634">
    <property type="term" value="C:nucleus"/>
    <property type="evidence" value="ECO:0007669"/>
    <property type="project" value="UniProtKB-SubCell"/>
</dbReference>
<keyword evidence="9" id="KW-0832">Ubl conjugation</keyword>
<keyword evidence="10" id="KW-0496">Mitochondrion</keyword>
<evidence type="ECO:0000256" key="11">
    <source>
        <dbReference type="ARBA" id="ARBA00023242"/>
    </source>
</evidence>
<evidence type="ECO:0000256" key="3">
    <source>
        <dbReference type="ARBA" id="ARBA00004496"/>
    </source>
</evidence>
<dbReference type="Gene3D" id="3.10.20.90">
    <property type="entry name" value="Phosphatidylinositol 3-kinase Catalytic Subunit, Chain A, domain 1"/>
    <property type="match status" value="6"/>
</dbReference>
<evidence type="ECO:0000256" key="6">
    <source>
        <dbReference type="ARBA" id="ARBA00022499"/>
    </source>
</evidence>
<comment type="similarity">
    <text evidence="4">Belongs to the ubiquitin family.</text>
</comment>
<keyword evidence="7" id="KW-0013">ADP-ribosylation</keyword>
<evidence type="ECO:0000259" key="12">
    <source>
        <dbReference type="PROSITE" id="PS50053"/>
    </source>
</evidence>
<dbReference type="InterPro" id="IPR019956">
    <property type="entry name" value="Ubiquitin_dom"/>
</dbReference>
<evidence type="ECO:0000256" key="4">
    <source>
        <dbReference type="ARBA" id="ARBA00008430"/>
    </source>
</evidence>
<dbReference type="EMBL" id="AK056939">
    <property type="protein sequence ID" value="BAB71316.1"/>
    <property type="molecule type" value="mRNA"/>
</dbReference>
<evidence type="ECO:0000256" key="5">
    <source>
        <dbReference type="ARBA" id="ARBA00022490"/>
    </source>
</evidence>
<accession>Q96MH4</accession>
<dbReference type="FunFam" id="3.10.20.90:FF:000365">
    <property type="entry name" value="UBA52 isoform 14"/>
    <property type="match status" value="1"/>
</dbReference>
<evidence type="ECO:0000256" key="7">
    <source>
        <dbReference type="ARBA" id="ARBA00022765"/>
    </source>
</evidence>
<protein>
    <submittedName>
        <fullName evidence="13">cDNA FLJ32377 fis, clone SKMUS1000014, highly similar to Polyubiquitin 9</fullName>
    </submittedName>
</protein>
<dbReference type="PRINTS" id="PR00348">
    <property type="entry name" value="UBIQUITIN"/>
</dbReference>
<proteinExistence type="evidence at transcript level"/>
<dbReference type="AlphaFoldDB" id="Q96MH4"/>
<dbReference type="GO" id="GO:0005741">
    <property type="term" value="C:mitochondrial outer membrane"/>
    <property type="evidence" value="ECO:0007669"/>
    <property type="project" value="UniProtKB-SubCell"/>
</dbReference>
<dbReference type="FunFam" id="3.10.20.90:FF:000158">
    <property type="entry name" value="Polyubiquitin 5"/>
    <property type="match status" value="2"/>
</dbReference>
<dbReference type="InterPro" id="IPR029071">
    <property type="entry name" value="Ubiquitin-like_domsf"/>
</dbReference>
<name>Q96MH4_HUMAN</name>
<dbReference type="PANTHER" id="PTHR10666">
    <property type="entry name" value="UBIQUITIN"/>
    <property type="match status" value="1"/>
</dbReference>
<dbReference type="InterPro" id="IPR050158">
    <property type="entry name" value="Ubiquitin_ubiquitin-like"/>
</dbReference>
<dbReference type="SMART" id="SM00213">
    <property type="entry name" value="UBQ"/>
    <property type="match status" value="6"/>
</dbReference>
<comment type="subcellular location">
    <subcellularLocation>
        <location evidence="3">Cytoplasm</location>
    </subcellularLocation>
    <subcellularLocation>
        <location evidence="2">Mitochondrion outer membrane</location>
        <topology evidence="2">Peripheral membrane protein</topology>
    </subcellularLocation>
    <subcellularLocation>
        <location evidence="1">Nucleus</location>
    </subcellularLocation>
</comment>
<dbReference type="InterPro" id="IPR019954">
    <property type="entry name" value="Ubiquitin_CS"/>
</dbReference>
<keyword evidence="6" id="KW-1017">Isopeptide bond</keyword>
<evidence type="ECO:0000256" key="9">
    <source>
        <dbReference type="ARBA" id="ARBA00022843"/>
    </source>
</evidence>
<evidence type="ECO:0000256" key="2">
    <source>
        <dbReference type="ARBA" id="ARBA00004450"/>
    </source>
</evidence>
<dbReference type="GO" id="GO:0016925">
    <property type="term" value="P:protein sumoylation"/>
    <property type="evidence" value="ECO:0007669"/>
    <property type="project" value="UniProtKB-ARBA"/>
</dbReference>
<dbReference type="InterPro" id="IPR000626">
    <property type="entry name" value="Ubiquitin-like_dom"/>
</dbReference>
<keyword evidence="8" id="KW-0472">Membrane</keyword>
<dbReference type="Pfam" id="PF14560">
    <property type="entry name" value="Ubiquitin_2"/>
    <property type="match status" value="1"/>
</dbReference>
<evidence type="ECO:0000256" key="10">
    <source>
        <dbReference type="ARBA" id="ARBA00023128"/>
    </source>
</evidence>
<feature type="domain" description="Ubiquitin-like" evidence="12">
    <location>
        <begin position="65"/>
        <end position="122"/>
    </location>
</feature>
<dbReference type="PROSITE" id="PS00299">
    <property type="entry name" value="UBIQUITIN_1"/>
    <property type="match status" value="5"/>
</dbReference>
<evidence type="ECO:0000313" key="13">
    <source>
        <dbReference type="EMBL" id="BAB71316.1"/>
    </source>
</evidence>
<dbReference type="FunFam" id="3.10.20.90:FF:000160">
    <property type="entry name" value="Polyubiquitin-C"/>
    <property type="match status" value="3"/>
</dbReference>